<evidence type="ECO:0000313" key="3">
    <source>
        <dbReference type="EMBL" id="TVU27627.1"/>
    </source>
</evidence>
<reference evidence="3 4" key="1">
    <citation type="journal article" date="2019" name="Sci. Rep.">
        <title>A high-quality genome of Eragrostis curvula grass provides insights into Poaceae evolution and supports new strategies to enhance forage quality.</title>
        <authorList>
            <person name="Carballo J."/>
            <person name="Santos B.A.C.M."/>
            <person name="Zappacosta D."/>
            <person name="Garbus I."/>
            <person name="Selva J.P."/>
            <person name="Gallo C.A."/>
            <person name="Diaz A."/>
            <person name="Albertini E."/>
            <person name="Caccamo M."/>
            <person name="Echenique V."/>
        </authorList>
    </citation>
    <scope>NUCLEOTIDE SEQUENCE [LARGE SCALE GENOMIC DNA]</scope>
    <source>
        <strain evidence="4">cv. Victoria</strain>
        <tissue evidence="3">Leaf</tissue>
    </source>
</reference>
<evidence type="ECO:0000256" key="1">
    <source>
        <dbReference type="SAM" id="MobiDB-lite"/>
    </source>
</evidence>
<keyword evidence="2" id="KW-0472">Membrane</keyword>
<dbReference type="Proteomes" id="UP000324897">
    <property type="component" value="Chromosome 1"/>
</dbReference>
<dbReference type="AlphaFoldDB" id="A0A5J9UWV8"/>
<proteinExistence type="predicted"/>
<feature type="compositionally biased region" description="Low complexity" evidence="1">
    <location>
        <begin position="10"/>
        <end position="43"/>
    </location>
</feature>
<name>A0A5J9UWV8_9POAL</name>
<feature type="transmembrane region" description="Helical" evidence="2">
    <location>
        <begin position="200"/>
        <end position="223"/>
    </location>
</feature>
<evidence type="ECO:0000256" key="2">
    <source>
        <dbReference type="SAM" id="Phobius"/>
    </source>
</evidence>
<sequence length="236" mass="24006">MAKPSAGFHTPRPSSIRSSSSSTPAARSSVGSSSSSSTAVAAAKLPVAASVPRDLASKVVAKCLDYDDDDFTLPADSMLPPDAVPEEDDLAPLLDLPDPEVSTNASSITVISAASGDLATASADSCVSEVAAPADSTADSDAPLPEQINLVLSELHAASGLSPRSKRLLAALAEAATAELTPTATARRLRRAAFWGKVRVAVLAVTVATVAAVDVALAAYLYASRVGDRYHVLPPT</sequence>
<comment type="caution">
    <text evidence="3">The sequence shown here is derived from an EMBL/GenBank/DDBJ whole genome shotgun (WGS) entry which is preliminary data.</text>
</comment>
<protein>
    <submittedName>
        <fullName evidence="3">Uncharacterized protein</fullName>
    </submittedName>
</protein>
<dbReference type="Gramene" id="TVU27627">
    <property type="protein sequence ID" value="TVU27627"/>
    <property type="gene ID" value="EJB05_19122"/>
</dbReference>
<feature type="non-terminal residue" evidence="3">
    <location>
        <position position="1"/>
    </location>
</feature>
<gene>
    <name evidence="3" type="ORF">EJB05_19122</name>
</gene>
<keyword evidence="2" id="KW-1133">Transmembrane helix</keyword>
<keyword evidence="4" id="KW-1185">Reference proteome</keyword>
<evidence type="ECO:0000313" key="4">
    <source>
        <dbReference type="Proteomes" id="UP000324897"/>
    </source>
</evidence>
<feature type="region of interest" description="Disordered" evidence="1">
    <location>
        <begin position="1"/>
        <end position="43"/>
    </location>
</feature>
<organism evidence="3 4">
    <name type="scientific">Eragrostis curvula</name>
    <name type="common">weeping love grass</name>
    <dbReference type="NCBI Taxonomy" id="38414"/>
    <lineage>
        <taxon>Eukaryota</taxon>
        <taxon>Viridiplantae</taxon>
        <taxon>Streptophyta</taxon>
        <taxon>Embryophyta</taxon>
        <taxon>Tracheophyta</taxon>
        <taxon>Spermatophyta</taxon>
        <taxon>Magnoliopsida</taxon>
        <taxon>Liliopsida</taxon>
        <taxon>Poales</taxon>
        <taxon>Poaceae</taxon>
        <taxon>PACMAD clade</taxon>
        <taxon>Chloridoideae</taxon>
        <taxon>Eragrostideae</taxon>
        <taxon>Eragrostidinae</taxon>
        <taxon>Eragrostis</taxon>
    </lineage>
</organism>
<dbReference type="EMBL" id="RWGY01000011">
    <property type="protein sequence ID" value="TVU27627.1"/>
    <property type="molecule type" value="Genomic_DNA"/>
</dbReference>
<keyword evidence="2" id="KW-0812">Transmembrane</keyword>
<dbReference type="OrthoDB" id="695887at2759"/>
<accession>A0A5J9UWV8</accession>